<name>A0A8B7YPV7_ACAPL</name>
<feature type="compositionally biased region" description="Polar residues" evidence="2">
    <location>
        <begin position="1014"/>
        <end position="1025"/>
    </location>
</feature>
<dbReference type="OMA" id="SPCNFHA"/>
<feature type="region of interest" description="Disordered" evidence="2">
    <location>
        <begin position="1434"/>
        <end position="1501"/>
    </location>
</feature>
<dbReference type="RefSeq" id="XP_022095315.1">
    <property type="nucleotide sequence ID" value="XM_022239623.1"/>
</dbReference>
<dbReference type="RefSeq" id="XP_022095306.1">
    <property type="nucleotide sequence ID" value="XM_022239614.1"/>
</dbReference>
<feature type="region of interest" description="Disordered" evidence="2">
    <location>
        <begin position="777"/>
        <end position="803"/>
    </location>
</feature>
<dbReference type="RefSeq" id="XP_022095313.1">
    <property type="nucleotide sequence ID" value="XM_022239621.1"/>
</dbReference>
<evidence type="ECO:0000256" key="2">
    <source>
        <dbReference type="SAM" id="MobiDB-lite"/>
    </source>
</evidence>
<dbReference type="RefSeq" id="XP_022095311.1">
    <property type="nucleotide sequence ID" value="XM_022239619.1"/>
</dbReference>
<feature type="compositionally biased region" description="Polar residues" evidence="2">
    <location>
        <begin position="822"/>
        <end position="839"/>
    </location>
</feature>
<proteinExistence type="predicted"/>
<feature type="coiled-coil region" evidence="1">
    <location>
        <begin position="72"/>
        <end position="179"/>
    </location>
</feature>
<evidence type="ECO:0000313" key="6">
    <source>
        <dbReference type="RefSeq" id="XP_022095307.1"/>
    </source>
</evidence>
<dbReference type="Pfam" id="PF25817">
    <property type="entry name" value="ICE1_C"/>
    <property type="match status" value="1"/>
</dbReference>
<feature type="region of interest" description="Disordered" evidence="2">
    <location>
        <begin position="928"/>
        <end position="958"/>
    </location>
</feature>
<dbReference type="GeneID" id="110981757"/>
<evidence type="ECO:0000313" key="7">
    <source>
        <dbReference type="RefSeq" id="XP_022095308.1"/>
    </source>
</evidence>
<keyword evidence="1" id="KW-0175">Coiled coil</keyword>
<reference evidence="5 6" key="1">
    <citation type="submission" date="2025-04" db="UniProtKB">
        <authorList>
            <consortium name="RefSeq"/>
        </authorList>
    </citation>
    <scope>IDENTIFICATION</scope>
</reference>
<evidence type="ECO:0000313" key="9">
    <source>
        <dbReference type="RefSeq" id="XP_022095310.1"/>
    </source>
</evidence>
<dbReference type="KEGG" id="aplc:110981757"/>
<feature type="region of interest" description="Disordered" evidence="2">
    <location>
        <begin position="1005"/>
        <end position="1025"/>
    </location>
</feature>
<feature type="compositionally biased region" description="Basic and acidic residues" evidence="2">
    <location>
        <begin position="575"/>
        <end position="588"/>
    </location>
</feature>
<dbReference type="RefSeq" id="XP_022095307.1">
    <property type="nucleotide sequence ID" value="XM_022239615.1"/>
</dbReference>
<sequence>MTTNDDSDVPCTNGSMPVIDENMPMTSCDRCKQMEEELEKCQRDQTLYAALKKKIVSTDILIRKYTSKCQEFDQQQKKLDDVTLKLASTKRNCKVLEEQLTATLKEVIPWKVDKNKYLKELEECQESLKDKSDRLAGSEASCKQFQDGFYEMQEKLETLEEKQTELQKAAHKSQIAEKKACALLAKNKDDLMMCKKELQNSKKCEGKLARQHQKAKNKISELIQLLCEYGIPVPKIHKSFLGSACTQDSTSTEDTDFEPVEETFSSTKDFLSPIKQKLHTEFKCQEQIRHPHVKEDACLKILDQLSNDMSLCVSPLPPSPQPRSPAREEMLSDNSSDVSSEEAFSDVADQIESQLNVMGSKGMQDASPEIKEIIAEDKQQNRKTAHKKESATIKEPNQLVLSPDRRLTRSQLKILTEQGVIEASDMGKLTMTCGHDSYSNKSYAKPSPEPSKESPQRQITCSISPSQNKPSTSQPRAVPKRFLRSNSATYEKRCSGDNSDGSLGEIFGQKSPGGMQPSLSFIEQTANITDETPQTDTEDSKQTAADHNEEFERLIQLESIPEAKLSEMLTHSLKKSGDCRHDDVEGRRITRSQTRNMQSPVKREITPKGMTRSANATQKSHMKINPETLPDNQTTVTTPRQNKTPNQDSSSTKGEDLQNMQSKTKDLGIENLAVCTLLNIHSGLNNSDEGDDDDSGTAEKVTTELKTTLIKQSQNDDGGFQFVKDASGRGVTRSVGSSEMQLDNISGTEQLKGSLVLPAQQGDEGIELADLKDFEVGKDRETEATTRERDLQKTEAPTVDHATKAQEVAEKVSFEALQESWQNGNSGLDEPQTVNTRPSSTEKLDEKPELLSYGDKMVNETSKTKPIKHQEKKGSLNVDGDSSNYQAHSNKDSSSRGVMKYHEDGDPRPRCSKHSVAIETNPCVVQHGDFNSYGKDPRNQDGGQKKAVKHQPTESDDLGKNFVNTVMAEVHSAQLHVRGSSSSIDPANNEEGPIKMVEHKEVGCGGHINENRETTNGSSSHSEAFQQLSSLHGERLLNQGTSTSSSQVAEHQILCVEAQSSRASSPTTDKVLSISSVSGHVTPVSPLPLQDTARPLSPLSSLTRSPPLSPLASSPFCFEEFISIPRMLSPLPPSPEIIDAESAEDVGNSSLIDSIPGSSCVNQARMISPLFPTPVPPAVSPLLEASIVDTLSPLSNTSPVRLSHSPVISPLRNPLIPSPCNFHAEAPSDALSVRPQHYPTTRRQPASRCLAASFSSSVIGMNPNPQIISPRLHSLASEMVFGFGETHPNPSGSHMNQPSQTPTSIFNQGDNADAKGLADILPEETLPFVVKEETSPSTSVVQDHGTGRCKLCILEKGLAVGGKIDSGKKQVVIQEHGNTCESSVKKARPAENTNVPVQSSSTLHVENVCTISRKQPVSKQRAVSINVICSKQKSKMPQNVDMKDPETALPKSSKPSIGSIWGDMASRKDPGFAIFNRGPRRRKKRTGQDKDQDSSQSQYLKEEAVSGAEQCALNMGSPELISSNVACTSLSQMTSEITLISEKSQIRQGNVTTDEEASNRQKLQARKRQASSECSLTCDKDDQPSPCKQAKLSEGLTVQPAVANVVVLSEDNSTTQQPVLCELLQRIKELRSQTNAKPLFASILTFLGRKAVNVMPAIRAKCLIKNYSSKPLLLPHEEQLVSCMLASDILSKKSNLNMFLACLCRGVQNPPPATSTTPAVLASVAFCRVLAAVSRHFGLMDRVRIFCYDLVREDWHNAEELLLHVAVTWPTVLKKENLSSPILNALETVTMLRLLHAASPQNLQAQEIIQYFSLMCGWQIPNGSFPVNQCHQLVSSIQDTNITKLCSTGTSIQGLTSKSYEIVKALELLAHHLGWKWTNDHLIREKLWPILKNWSQDVKAVTIATATKTGLNRSKHTTIRTSCCVQSPSDASACAVMKVICGMASIGLQVNKQSVFELLKMLAAVLQQPPSSVPQTVQLFTAEAILSLSPSDPSFAFDVVQQWNHKVQFDLPLRIKEKLNLLAKVQDAFKSS</sequence>
<feature type="compositionally biased region" description="Polar residues" evidence="2">
    <location>
        <begin position="456"/>
        <end position="475"/>
    </location>
</feature>
<dbReference type="Proteomes" id="UP000694845">
    <property type="component" value="Unplaced"/>
</dbReference>
<dbReference type="RefSeq" id="XP_022095312.1">
    <property type="nucleotide sequence ID" value="XM_022239620.1"/>
</dbReference>
<dbReference type="RefSeq" id="XP_022095310.1">
    <property type="nucleotide sequence ID" value="XM_022239618.1"/>
</dbReference>
<feature type="compositionally biased region" description="Basic and acidic residues" evidence="2">
    <location>
        <begin position="889"/>
        <end position="909"/>
    </location>
</feature>
<keyword evidence="4" id="KW-1185">Reference proteome</keyword>
<evidence type="ECO:0000313" key="10">
    <source>
        <dbReference type="RefSeq" id="XP_022095311.1"/>
    </source>
</evidence>
<feature type="region of interest" description="Disordered" evidence="2">
    <location>
        <begin position="1547"/>
        <end position="1568"/>
    </location>
</feature>
<feature type="compositionally biased region" description="Basic and acidic residues" evidence="2">
    <location>
        <begin position="777"/>
        <end position="793"/>
    </location>
</feature>
<feature type="region of interest" description="Disordered" evidence="2">
    <location>
        <begin position="574"/>
        <end position="660"/>
    </location>
</feature>
<accession>A0A8B7YPV7</accession>
<feature type="domain" description="Little elongation complex subunit 1 C-terminal" evidence="3">
    <location>
        <begin position="1833"/>
        <end position="2019"/>
    </location>
</feature>
<dbReference type="RefSeq" id="XP_022095309.1">
    <property type="nucleotide sequence ID" value="XM_022239617.1"/>
</dbReference>
<dbReference type="InterPro" id="IPR057881">
    <property type="entry name" value="ICE1_C"/>
</dbReference>
<evidence type="ECO:0000256" key="1">
    <source>
        <dbReference type="SAM" id="Coils"/>
    </source>
</evidence>
<evidence type="ECO:0000313" key="12">
    <source>
        <dbReference type="RefSeq" id="XP_022095313.1"/>
    </source>
</evidence>
<dbReference type="OrthoDB" id="2238957at2759"/>
<feature type="region of interest" description="Disordered" evidence="2">
    <location>
        <begin position="1287"/>
        <end position="1311"/>
    </location>
</feature>
<protein>
    <submittedName>
        <fullName evidence="5 6">Uncharacterized protein LOC110981757</fullName>
    </submittedName>
</protein>
<dbReference type="RefSeq" id="XP_022095308.1">
    <property type="nucleotide sequence ID" value="XM_022239616.1"/>
</dbReference>
<evidence type="ECO:0000313" key="13">
    <source>
        <dbReference type="RefSeq" id="XP_022095315.1"/>
    </source>
</evidence>
<evidence type="ECO:0000313" key="8">
    <source>
        <dbReference type="RefSeq" id="XP_022095309.1"/>
    </source>
</evidence>
<feature type="region of interest" description="Disordered" evidence="2">
    <location>
        <begin position="312"/>
        <end position="344"/>
    </location>
</feature>
<feature type="compositionally biased region" description="Basic and acidic residues" evidence="2">
    <location>
        <begin position="840"/>
        <end position="849"/>
    </location>
</feature>
<evidence type="ECO:0000313" key="5">
    <source>
        <dbReference type="RefSeq" id="XP_022095306.1"/>
    </source>
</evidence>
<evidence type="ECO:0000313" key="11">
    <source>
        <dbReference type="RefSeq" id="XP_022095312.1"/>
    </source>
</evidence>
<feature type="region of interest" description="Disordered" evidence="2">
    <location>
        <begin position="377"/>
        <end position="398"/>
    </location>
</feature>
<feature type="region of interest" description="Disordered" evidence="2">
    <location>
        <begin position="822"/>
        <end position="913"/>
    </location>
</feature>
<evidence type="ECO:0000313" key="4">
    <source>
        <dbReference type="Proteomes" id="UP000694845"/>
    </source>
</evidence>
<feature type="compositionally biased region" description="Polar residues" evidence="2">
    <location>
        <begin position="630"/>
        <end position="660"/>
    </location>
</feature>
<feature type="region of interest" description="Disordered" evidence="2">
    <location>
        <begin position="439"/>
        <end position="516"/>
    </location>
</feature>
<evidence type="ECO:0000259" key="3">
    <source>
        <dbReference type="Pfam" id="PF25817"/>
    </source>
</evidence>
<feature type="compositionally biased region" description="Polar residues" evidence="2">
    <location>
        <begin position="1288"/>
        <end position="1310"/>
    </location>
</feature>
<organism evidence="4 12">
    <name type="scientific">Acanthaster planci</name>
    <name type="common">Crown-of-thorns starfish</name>
    <dbReference type="NCBI Taxonomy" id="133434"/>
    <lineage>
        <taxon>Eukaryota</taxon>
        <taxon>Metazoa</taxon>
        <taxon>Echinodermata</taxon>
        <taxon>Eleutherozoa</taxon>
        <taxon>Asterozoa</taxon>
        <taxon>Asteroidea</taxon>
        <taxon>Valvatacea</taxon>
        <taxon>Valvatida</taxon>
        <taxon>Acanthasteridae</taxon>
        <taxon>Acanthaster</taxon>
    </lineage>
</organism>
<gene>
    <name evidence="5 6 7 8 9 10 11 12 13" type="primary">LOC110981757</name>
</gene>